<keyword evidence="1" id="KW-1133">Transmembrane helix</keyword>
<keyword evidence="1" id="KW-0472">Membrane</keyword>
<evidence type="ECO:0000313" key="3">
    <source>
        <dbReference type="Ensembl" id="ENSHHUP00000021141.1"/>
    </source>
</evidence>
<proteinExistence type="predicted"/>
<dbReference type="GeneTree" id="ENSGT01150000289789"/>
<feature type="transmembrane region" description="Helical" evidence="1">
    <location>
        <begin position="7"/>
        <end position="27"/>
    </location>
</feature>
<dbReference type="InterPro" id="IPR006797">
    <property type="entry name" value="PRELI/MSF1_dom"/>
</dbReference>
<dbReference type="Proteomes" id="UP000314982">
    <property type="component" value="Unassembled WGS sequence"/>
</dbReference>
<reference evidence="3" key="2">
    <citation type="submission" date="2025-08" db="UniProtKB">
        <authorList>
            <consortium name="Ensembl"/>
        </authorList>
    </citation>
    <scope>IDENTIFICATION</scope>
</reference>
<keyword evidence="4" id="KW-1185">Reference proteome</keyword>
<protein>
    <recommendedName>
        <fullName evidence="2">PRELI/MSF1 domain-containing protein</fullName>
    </recommendedName>
</protein>
<feature type="transmembrane region" description="Helical" evidence="1">
    <location>
        <begin position="71"/>
        <end position="93"/>
    </location>
</feature>
<dbReference type="Pfam" id="PF04707">
    <property type="entry name" value="PRELI"/>
    <property type="match status" value="1"/>
</dbReference>
<accession>A0A4W5L6I8</accession>
<sequence length="198" mass="23277">MCESMRWCVCVLSVYMRWCVCVLSVYMRWCVCVLSVFMRWWVCVLSVCMRWWVCVLSVCMRWWVCVLSVCMRWWVCVLSVCMRWWVCVLSVFMRVCMECVHALVGVCIECVCVGVCEPCSLCLQVHPENESWTRFEQSASLDVTSLFGFETIAEKIGMKQYIANIQPEEVIEFYLRELMSEGVTSIPRWMPSNPQPLT</sequence>
<organism evidence="3 4">
    <name type="scientific">Hucho hucho</name>
    <name type="common">huchen</name>
    <dbReference type="NCBI Taxonomy" id="62062"/>
    <lineage>
        <taxon>Eukaryota</taxon>
        <taxon>Metazoa</taxon>
        <taxon>Chordata</taxon>
        <taxon>Craniata</taxon>
        <taxon>Vertebrata</taxon>
        <taxon>Euteleostomi</taxon>
        <taxon>Actinopterygii</taxon>
        <taxon>Neopterygii</taxon>
        <taxon>Teleostei</taxon>
        <taxon>Protacanthopterygii</taxon>
        <taxon>Salmoniformes</taxon>
        <taxon>Salmonidae</taxon>
        <taxon>Salmoninae</taxon>
        <taxon>Hucho</taxon>
    </lineage>
</organism>
<reference evidence="3" key="3">
    <citation type="submission" date="2025-09" db="UniProtKB">
        <authorList>
            <consortium name="Ensembl"/>
        </authorList>
    </citation>
    <scope>IDENTIFICATION</scope>
</reference>
<reference evidence="4" key="1">
    <citation type="submission" date="2018-06" db="EMBL/GenBank/DDBJ databases">
        <title>Genome assembly of Danube salmon.</title>
        <authorList>
            <person name="Macqueen D.J."/>
            <person name="Gundappa M.K."/>
        </authorList>
    </citation>
    <scope>NUCLEOTIDE SEQUENCE [LARGE SCALE GENOMIC DNA]</scope>
</reference>
<feature type="transmembrane region" description="Helical" evidence="1">
    <location>
        <begin position="39"/>
        <end position="64"/>
    </location>
</feature>
<evidence type="ECO:0000313" key="4">
    <source>
        <dbReference type="Proteomes" id="UP000314982"/>
    </source>
</evidence>
<evidence type="ECO:0000256" key="1">
    <source>
        <dbReference type="SAM" id="Phobius"/>
    </source>
</evidence>
<keyword evidence="1" id="KW-0812">Transmembrane</keyword>
<dbReference type="AlphaFoldDB" id="A0A4W5L6I8"/>
<dbReference type="STRING" id="62062.ENSHHUP00000021141"/>
<name>A0A4W5L6I8_9TELE</name>
<evidence type="ECO:0000259" key="2">
    <source>
        <dbReference type="Pfam" id="PF04707"/>
    </source>
</evidence>
<dbReference type="Ensembl" id="ENSHHUT00000021935.1">
    <property type="protein sequence ID" value="ENSHHUP00000021141.1"/>
    <property type="gene ID" value="ENSHHUG00000013250.1"/>
</dbReference>
<feature type="domain" description="PRELI/MSF1" evidence="2">
    <location>
        <begin position="122"/>
        <end position="179"/>
    </location>
</feature>